<dbReference type="NCBIfam" id="TIGR04057">
    <property type="entry name" value="SusC_RagA_signa"/>
    <property type="match status" value="1"/>
</dbReference>
<accession>A0AAD0YL37</accession>
<sequence>MNGKLSVLSAGVLFFIGQGIMAQKVKKDTISTKEIDEVLVVGYGTQKKKEITGAVTSIKAADVANIAAPSFEQQLAGKAAGVQITSTTGVLGEAPRVRIRGVASINSGTSPLYIVDGIPIFSGDIGGQTSTNGLGDINPNDIESFEVLKDGAATAIYGSRAANGVILITTKKGKGGRLSLNFSNYAGYAMPVGLYKLLQTPEFIAISNEKRSNAGLSAIAVGTEYNTDWQKAVLRSAAFQTDNLLSASGSFGKSNYYTSIGYTKQEGVAIPNEMKRFSTRANIDHQAFDWLKIGTNLSFTKTDYVGLNTGSSSLSGNIYNAIKQLPNTPIYNPNHPTGYNIDFQDPRIVGRWQNLLQAGDNITNIMYVLDHNKLQSSVNRLIGSVYANIRLYPFLDYRIQVSADQSQTKGFYYYNPVHGDGQGGNGEIRNDFSDYLRNNIQNILTFNKTFAEKHNVTLVLVNEYQKQKLQSFYGGGKDLSNTFFNNGVISGSIGTPQSGGGITEQGILSYAARFNYNYNGKYFLQASVRRDGLSSLPSKNKWGNFPGVSAGWTVSKENFMQRFSNVISDLKLRASYAKVGNTDIGNYPYLGLFSNLKYANYNGLAYSQIGNNELRWETSKKIDYGVDLALFKNKLRFTFDYFENKISDMILDAPLALSLGVPNNSISKNIGDMQNKGLEFSVDYNVINAQNFGLDVNANVTFMKNKVLTLANNNADIFSSANNIIRVGESLRSIYGFEYWGVNAANGNPVYYKADGSLVQGVVGKGVYAVFDPSNPNDVSKAANLSALTDRKVLGSSLPKYFGGFSFKFRFYDFDLGTTVRFSGGNKIFNATRRDLMTLNFNNNSTEILGRWQSPSNPGDGMTPKLFFADNTLSNSTSNASSRFLEDASFIKFDVISLGYNFPKEALKAIGVRGLRVYFQAQNAFIITKYKGLDPEMESAGVDFNGTPRQRVFSMGLNVSL</sequence>
<reference evidence="9 10" key="1">
    <citation type="submission" date="2018-11" db="EMBL/GenBank/DDBJ databases">
        <title>Proposal to divide the Flavobacteriaceae and reorganize its genera based on Amino Acid Identity values calculated from whole genome sequences.</title>
        <authorList>
            <person name="Nicholson A.C."/>
            <person name="Gulvik C.A."/>
            <person name="Whitney A.M."/>
            <person name="Humrighouse B.W."/>
            <person name="Bell M."/>
            <person name="Holmes B."/>
            <person name="Steigerwalt A.G."/>
            <person name="Villarma A."/>
            <person name="Sheth M."/>
            <person name="Batra D."/>
            <person name="Pryor J."/>
            <person name="Bernardet J.-F."/>
            <person name="Hugo C."/>
            <person name="Kampfer P."/>
            <person name="Newman J."/>
            <person name="McQuiston J.R."/>
        </authorList>
    </citation>
    <scope>NUCLEOTIDE SEQUENCE [LARGE SCALE GENOMIC DNA]</scope>
    <source>
        <strain evidence="9 10">G0041</strain>
    </source>
</reference>
<dbReference type="InterPro" id="IPR037066">
    <property type="entry name" value="Plug_dom_sf"/>
</dbReference>
<comment type="similarity">
    <text evidence="7">Belongs to the TonB-dependent receptor family.</text>
</comment>
<dbReference type="KEGG" id="cnk:EG343_07590"/>
<name>A0AAD0YL37_CHRNA</name>
<dbReference type="InterPro" id="IPR012910">
    <property type="entry name" value="Plug_dom"/>
</dbReference>
<dbReference type="Pfam" id="PF07715">
    <property type="entry name" value="Plug"/>
    <property type="match status" value="1"/>
</dbReference>
<feature type="domain" description="TonB-dependent receptor plug" evidence="8">
    <location>
        <begin position="47"/>
        <end position="165"/>
    </location>
</feature>
<dbReference type="AlphaFoldDB" id="A0AAD0YL37"/>
<gene>
    <name evidence="9" type="ORF">EG343_07590</name>
</gene>
<evidence type="ECO:0000256" key="7">
    <source>
        <dbReference type="PROSITE-ProRule" id="PRU01360"/>
    </source>
</evidence>
<dbReference type="PROSITE" id="PS52016">
    <property type="entry name" value="TONB_DEPENDENT_REC_3"/>
    <property type="match status" value="1"/>
</dbReference>
<evidence type="ECO:0000256" key="6">
    <source>
        <dbReference type="ARBA" id="ARBA00023237"/>
    </source>
</evidence>
<evidence type="ECO:0000259" key="8">
    <source>
        <dbReference type="Pfam" id="PF07715"/>
    </source>
</evidence>
<evidence type="ECO:0000313" key="10">
    <source>
        <dbReference type="Proteomes" id="UP000278288"/>
    </source>
</evidence>
<evidence type="ECO:0000256" key="4">
    <source>
        <dbReference type="ARBA" id="ARBA00022692"/>
    </source>
</evidence>
<proteinExistence type="inferred from homology"/>
<dbReference type="InterPro" id="IPR039426">
    <property type="entry name" value="TonB-dep_rcpt-like"/>
</dbReference>
<evidence type="ECO:0000256" key="5">
    <source>
        <dbReference type="ARBA" id="ARBA00023136"/>
    </source>
</evidence>
<dbReference type="InterPro" id="IPR023996">
    <property type="entry name" value="TonB-dep_OMP_SusC/RagA"/>
</dbReference>
<evidence type="ECO:0000256" key="3">
    <source>
        <dbReference type="ARBA" id="ARBA00022452"/>
    </source>
</evidence>
<evidence type="ECO:0000256" key="2">
    <source>
        <dbReference type="ARBA" id="ARBA00022448"/>
    </source>
</evidence>
<dbReference type="Proteomes" id="UP000278288">
    <property type="component" value="Chromosome"/>
</dbReference>
<keyword evidence="6 7" id="KW-0998">Cell outer membrane</keyword>
<keyword evidence="3 7" id="KW-1134">Transmembrane beta strand</keyword>
<keyword evidence="4 7" id="KW-0812">Transmembrane</keyword>
<comment type="subcellular location">
    <subcellularLocation>
        <location evidence="1 7">Cell outer membrane</location>
        <topology evidence="1 7">Multi-pass membrane protein</topology>
    </subcellularLocation>
</comment>
<dbReference type="InterPro" id="IPR036942">
    <property type="entry name" value="Beta-barrel_TonB_sf"/>
</dbReference>
<keyword evidence="9" id="KW-0675">Receptor</keyword>
<keyword evidence="2 7" id="KW-0813">Transport</keyword>
<evidence type="ECO:0000256" key="1">
    <source>
        <dbReference type="ARBA" id="ARBA00004571"/>
    </source>
</evidence>
<organism evidence="9 10">
    <name type="scientific">Chryseobacterium nakagawai</name>
    <dbReference type="NCBI Taxonomy" id="1241982"/>
    <lineage>
        <taxon>Bacteria</taxon>
        <taxon>Pseudomonadati</taxon>
        <taxon>Bacteroidota</taxon>
        <taxon>Flavobacteriia</taxon>
        <taxon>Flavobacteriales</taxon>
        <taxon>Weeksellaceae</taxon>
        <taxon>Chryseobacterium group</taxon>
        <taxon>Chryseobacterium</taxon>
    </lineage>
</organism>
<dbReference type="GO" id="GO:0009279">
    <property type="term" value="C:cell outer membrane"/>
    <property type="evidence" value="ECO:0007669"/>
    <property type="project" value="UniProtKB-SubCell"/>
</dbReference>
<keyword evidence="10" id="KW-1185">Reference proteome</keyword>
<protein>
    <submittedName>
        <fullName evidence="9">TonB-dependent receptor</fullName>
    </submittedName>
</protein>
<dbReference type="InterPro" id="IPR023997">
    <property type="entry name" value="TonB-dep_OMP_SusC/RagA_CS"/>
</dbReference>
<dbReference type="RefSeq" id="WP_123857215.1">
    <property type="nucleotide sequence ID" value="NZ_CP033923.1"/>
</dbReference>
<dbReference type="Gene3D" id="2.170.130.10">
    <property type="entry name" value="TonB-dependent receptor, plug domain"/>
    <property type="match status" value="1"/>
</dbReference>
<dbReference type="Gene3D" id="2.40.170.20">
    <property type="entry name" value="TonB-dependent receptor, beta-barrel domain"/>
    <property type="match status" value="1"/>
</dbReference>
<dbReference type="EMBL" id="CP033923">
    <property type="protein sequence ID" value="AZA90489.1"/>
    <property type="molecule type" value="Genomic_DNA"/>
</dbReference>
<keyword evidence="5 7" id="KW-0472">Membrane</keyword>
<dbReference type="NCBIfam" id="TIGR04056">
    <property type="entry name" value="OMP_RagA_SusC"/>
    <property type="match status" value="1"/>
</dbReference>
<evidence type="ECO:0000313" key="9">
    <source>
        <dbReference type="EMBL" id="AZA90489.1"/>
    </source>
</evidence>
<dbReference type="SUPFAM" id="SSF56935">
    <property type="entry name" value="Porins"/>
    <property type="match status" value="1"/>
</dbReference>